<keyword evidence="2" id="KW-1185">Reference proteome</keyword>
<accession>A0A165HCP7</accession>
<dbReference type="EMBL" id="KV423943">
    <property type="protein sequence ID" value="KZT59127.1"/>
    <property type="molecule type" value="Genomic_DNA"/>
</dbReference>
<organism evidence="1 2">
    <name type="scientific">Calocera cornea HHB12733</name>
    <dbReference type="NCBI Taxonomy" id="1353952"/>
    <lineage>
        <taxon>Eukaryota</taxon>
        <taxon>Fungi</taxon>
        <taxon>Dikarya</taxon>
        <taxon>Basidiomycota</taxon>
        <taxon>Agaricomycotina</taxon>
        <taxon>Dacrymycetes</taxon>
        <taxon>Dacrymycetales</taxon>
        <taxon>Dacrymycetaceae</taxon>
        <taxon>Calocera</taxon>
    </lineage>
</organism>
<protein>
    <recommendedName>
        <fullName evidence="3">F-box domain-containing protein</fullName>
    </recommendedName>
</protein>
<dbReference type="InterPro" id="IPR032675">
    <property type="entry name" value="LRR_dom_sf"/>
</dbReference>
<dbReference type="Proteomes" id="UP000076842">
    <property type="component" value="Unassembled WGS sequence"/>
</dbReference>
<dbReference type="InParanoid" id="A0A165HCP7"/>
<name>A0A165HCP7_9BASI</name>
<dbReference type="OrthoDB" id="2794631at2759"/>
<dbReference type="STRING" id="1353952.A0A165HCP7"/>
<sequence length="517" mass="57819">MHRALDIDELVCLICEQLTGDTSTLARLARVCRSFWEPAVTQLWRSSHLQPWHLMRLLPDRLLNLQKGQYLPYDIGWLAGVPTEPDWTRFRLHSPLIYHFNLIVGARTSPSGTSPPTTDVGGLQALAALVTHFGPVLPNLRSLSVALDTSSDLPLVLPLLSPTITSFALDRSYCANDVVVKGLEYAVFIQSLPERTPYLRELSLRFRASSDEGLDSAISSTVRSLTSLMELTLDLDPTPSLFTALSVNSSLRTIKWTNADVYQATRIRNPQPLAFDSLTSLTVLHISYSHIFNFFEMFHFPALRHVKISFQGCQGYLGGDWLTTSMANLLQGLARFEKLTTLTLDFTHGLAGRMRLLASDLEPLLACLKMHTLKILPDHTDWVSRAKSLHVEWRDQHIVQMMTSWPALRRLVLPSGHGSARKTSVTLGSLALISTFCPHLQYLGIPVNIDSFNVYTPLPDPAPTVQTFAFGSASYLDAWPLIQAAAARFIRHLFPNARILAHGLHHRDAEHFRAMFG</sequence>
<proteinExistence type="predicted"/>
<evidence type="ECO:0008006" key="3">
    <source>
        <dbReference type="Google" id="ProtNLM"/>
    </source>
</evidence>
<reference evidence="1 2" key="1">
    <citation type="journal article" date="2016" name="Mol. Biol. Evol.">
        <title>Comparative Genomics of Early-Diverging Mushroom-Forming Fungi Provides Insights into the Origins of Lignocellulose Decay Capabilities.</title>
        <authorList>
            <person name="Nagy L.G."/>
            <person name="Riley R."/>
            <person name="Tritt A."/>
            <person name="Adam C."/>
            <person name="Daum C."/>
            <person name="Floudas D."/>
            <person name="Sun H."/>
            <person name="Yadav J.S."/>
            <person name="Pangilinan J."/>
            <person name="Larsson K.H."/>
            <person name="Matsuura K."/>
            <person name="Barry K."/>
            <person name="Labutti K."/>
            <person name="Kuo R."/>
            <person name="Ohm R.A."/>
            <person name="Bhattacharya S.S."/>
            <person name="Shirouzu T."/>
            <person name="Yoshinaga Y."/>
            <person name="Martin F.M."/>
            <person name="Grigoriev I.V."/>
            <person name="Hibbett D.S."/>
        </authorList>
    </citation>
    <scope>NUCLEOTIDE SEQUENCE [LARGE SCALE GENOMIC DNA]</scope>
    <source>
        <strain evidence="1 2">HHB12733</strain>
    </source>
</reference>
<gene>
    <name evidence="1" type="ORF">CALCODRAFT_207396</name>
</gene>
<dbReference type="AlphaFoldDB" id="A0A165HCP7"/>
<dbReference type="SUPFAM" id="SSF52047">
    <property type="entry name" value="RNI-like"/>
    <property type="match status" value="1"/>
</dbReference>
<evidence type="ECO:0000313" key="1">
    <source>
        <dbReference type="EMBL" id="KZT59127.1"/>
    </source>
</evidence>
<evidence type="ECO:0000313" key="2">
    <source>
        <dbReference type="Proteomes" id="UP000076842"/>
    </source>
</evidence>
<dbReference type="Gene3D" id="3.80.10.10">
    <property type="entry name" value="Ribonuclease Inhibitor"/>
    <property type="match status" value="1"/>
</dbReference>